<dbReference type="InterPro" id="IPR050090">
    <property type="entry name" value="Tyrosine_recombinase_XerCD"/>
</dbReference>
<dbReference type="GO" id="GO:0003677">
    <property type="term" value="F:DNA binding"/>
    <property type="evidence" value="ECO:0007669"/>
    <property type="project" value="UniProtKB-KW"/>
</dbReference>
<dbReference type="SUPFAM" id="SSF56349">
    <property type="entry name" value="DNA breaking-rejoining enzymes"/>
    <property type="match status" value="1"/>
</dbReference>
<dbReference type="PANTHER" id="PTHR30349:SF64">
    <property type="entry name" value="PROPHAGE INTEGRASE INTD-RELATED"/>
    <property type="match status" value="1"/>
</dbReference>
<keyword evidence="2" id="KW-0238">DNA-binding</keyword>
<dbReference type="InterPro" id="IPR011010">
    <property type="entry name" value="DNA_brk_join_enz"/>
</dbReference>
<evidence type="ECO:0000313" key="6">
    <source>
        <dbReference type="Proteomes" id="UP000656244"/>
    </source>
</evidence>
<feature type="domain" description="Tyr recombinase" evidence="4">
    <location>
        <begin position="225"/>
        <end position="410"/>
    </location>
</feature>
<accession>A0A923HG93</accession>
<dbReference type="GO" id="GO:0006310">
    <property type="term" value="P:DNA recombination"/>
    <property type="evidence" value="ECO:0007669"/>
    <property type="project" value="UniProtKB-KW"/>
</dbReference>
<dbReference type="Proteomes" id="UP000656244">
    <property type="component" value="Unassembled WGS sequence"/>
</dbReference>
<dbReference type="InterPro" id="IPR010998">
    <property type="entry name" value="Integrase_recombinase_N"/>
</dbReference>
<dbReference type="RefSeq" id="WP_186563682.1">
    <property type="nucleotide sequence ID" value="NZ_JACNMF010000005.1"/>
</dbReference>
<dbReference type="AlphaFoldDB" id="A0A923HG93"/>
<name>A0A923HG93_9FLAO</name>
<dbReference type="GO" id="GO:0015074">
    <property type="term" value="P:DNA integration"/>
    <property type="evidence" value="ECO:0007669"/>
    <property type="project" value="InterPro"/>
</dbReference>
<dbReference type="Gene3D" id="1.10.443.10">
    <property type="entry name" value="Intergrase catalytic core"/>
    <property type="match status" value="1"/>
</dbReference>
<dbReference type="InterPro" id="IPR013762">
    <property type="entry name" value="Integrase-like_cat_sf"/>
</dbReference>
<evidence type="ECO:0000256" key="1">
    <source>
        <dbReference type="ARBA" id="ARBA00008857"/>
    </source>
</evidence>
<dbReference type="InterPro" id="IPR002104">
    <property type="entry name" value="Integrase_catalytic"/>
</dbReference>
<comment type="similarity">
    <text evidence="1">Belongs to the 'phage' integrase family.</text>
</comment>
<dbReference type="Pfam" id="PF17293">
    <property type="entry name" value="Arm-DNA-bind_5"/>
    <property type="match status" value="1"/>
</dbReference>
<comment type="caution">
    <text evidence="5">The sequence shown here is derived from an EMBL/GenBank/DDBJ whole genome shotgun (WGS) entry which is preliminary data.</text>
</comment>
<dbReference type="Pfam" id="PF00589">
    <property type="entry name" value="Phage_integrase"/>
    <property type="match status" value="1"/>
</dbReference>
<dbReference type="InterPro" id="IPR035386">
    <property type="entry name" value="Arm-DNA-bind_5"/>
</dbReference>
<dbReference type="PROSITE" id="PS51898">
    <property type="entry name" value="TYR_RECOMBINASE"/>
    <property type="match status" value="1"/>
</dbReference>
<protein>
    <submittedName>
        <fullName evidence="5">Tyrosine-type recombinase/integrase</fullName>
    </submittedName>
</protein>
<dbReference type="Gene3D" id="1.10.150.130">
    <property type="match status" value="1"/>
</dbReference>
<dbReference type="EMBL" id="JACNMF010000005">
    <property type="protein sequence ID" value="MBC3759718.1"/>
    <property type="molecule type" value="Genomic_DNA"/>
</dbReference>
<reference evidence="5" key="1">
    <citation type="submission" date="2020-08" db="EMBL/GenBank/DDBJ databases">
        <title>Hyunsoonleella sp. strain SJ7 genome sequencing and assembly.</title>
        <authorList>
            <person name="Kim I."/>
        </authorList>
    </citation>
    <scope>NUCLEOTIDE SEQUENCE</scope>
    <source>
        <strain evidence="5">SJ7</strain>
    </source>
</reference>
<evidence type="ECO:0000259" key="4">
    <source>
        <dbReference type="PROSITE" id="PS51898"/>
    </source>
</evidence>
<dbReference type="CDD" id="cd01185">
    <property type="entry name" value="INTN1_C_like"/>
    <property type="match status" value="1"/>
</dbReference>
<evidence type="ECO:0000256" key="2">
    <source>
        <dbReference type="ARBA" id="ARBA00023125"/>
    </source>
</evidence>
<dbReference type="PANTHER" id="PTHR30349">
    <property type="entry name" value="PHAGE INTEGRASE-RELATED"/>
    <property type="match status" value="1"/>
</dbReference>
<gene>
    <name evidence="5" type="ORF">H7U19_14995</name>
</gene>
<organism evidence="5 6">
    <name type="scientific">Hyunsoonleella aquatilis</name>
    <dbReference type="NCBI Taxonomy" id="2762758"/>
    <lineage>
        <taxon>Bacteria</taxon>
        <taxon>Pseudomonadati</taxon>
        <taxon>Bacteroidota</taxon>
        <taxon>Flavobacteriia</taxon>
        <taxon>Flavobacteriales</taxon>
        <taxon>Flavobacteriaceae</taxon>
    </lineage>
</organism>
<sequence>MRSTFNLKESKKDGLTSIRLIAYFKDEDKKFVYSTGEVIHPEDWDFENKQPKHLTGRTKKSNEMRTIKHQLDRYSKLFTELTNRYKVLNQDITIKMIRKEFDHHFKRVKAVSNRFFEVYDIFLQEKKEDQSGEANSTTTIKRYEYNKKLLQDFQEYSKSQIHFKNINDSFYNNLINYCVTEKKHAVNTLSRNIGLFKTFMYWAFNNNHTYKDDFKNFKNIKKEVTEEIALTLDQVKEAYEHDFRKNKRLERVRDLFVFGCATGMRYSNYSLVSKSDVYNGHIHIRDKKNTDKLLSIPLNDFSKAILEKYDYELPLLANQNFNDYIKDVFEALGYTQTIKKTAKIGNKVIEKEVPLYKRISSHTARRSFITIMKNNKIPDKVIMSYTGHRSLEVFNKYYKPNEDDKVDFMNSVWSKLN</sequence>
<keyword evidence="6" id="KW-1185">Reference proteome</keyword>
<evidence type="ECO:0000256" key="3">
    <source>
        <dbReference type="ARBA" id="ARBA00023172"/>
    </source>
</evidence>
<keyword evidence="3" id="KW-0233">DNA recombination</keyword>
<evidence type="ECO:0000313" key="5">
    <source>
        <dbReference type="EMBL" id="MBC3759718.1"/>
    </source>
</evidence>
<proteinExistence type="inferred from homology"/>